<dbReference type="PANTHER" id="PTHR24260:SF147">
    <property type="entry name" value="EG:BACR7A4.3 PROTEIN-RELATED"/>
    <property type="match status" value="1"/>
</dbReference>
<reference evidence="7 8" key="1">
    <citation type="submission" date="2023-03" db="EMBL/GenBank/DDBJ databases">
        <title>Genome insight into feeding habits of ladybird beetles.</title>
        <authorList>
            <person name="Li H.-S."/>
            <person name="Huang Y.-H."/>
            <person name="Pang H."/>
        </authorList>
    </citation>
    <scope>NUCLEOTIDE SEQUENCE [LARGE SCALE GENOMIC DNA]</scope>
    <source>
        <strain evidence="7">SYSU_2023b</strain>
        <tissue evidence="7">Whole body</tissue>
    </source>
</reference>
<dbReference type="SUPFAM" id="SSF50494">
    <property type="entry name" value="Trypsin-like serine proteases"/>
    <property type="match status" value="1"/>
</dbReference>
<keyword evidence="5" id="KW-0325">Glycoprotein</keyword>
<evidence type="ECO:0000313" key="8">
    <source>
        <dbReference type="Proteomes" id="UP001431783"/>
    </source>
</evidence>
<dbReference type="GO" id="GO:0004252">
    <property type="term" value="F:serine-type endopeptidase activity"/>
    <property type="evidence" value="ECO:0007669"/>
    <property type="project" value="InterPro"/>
</dbReference>
<protein>
    <recommendedName>
        <fullName evidence="6">Peptidase S1 domain-containing protein</fullName>
    </recommendedName>
</protein>
<accession>A0AAW1TNM8</accession>
<dbReference type="Gene3D" id="2.40.10.10">
    <property type="entry name" value="Trypsin-like serine proteases"/>
    <property type="match status" value="1"/>
</dbReference>
<dbReference type="InterPro" id="IPR009003">
    <property type="entry name" value="Peptidase_S1_PA"/>
</dbReference>
<dbReference type="InterPro" id="IPR033116">
    <property type="entry name" value="TRYPSIN_SER"/>
</dbReference>
<evidence type="ECO:0000256" key="2">
    <source>
        <dbReference type="ARBA" id="ARBA00022525"/>
    </source>
</evidence>
<dbReference type="InterPro" id="IPR001254">
    <property type="entry name" value="Trypsin_dom"/>
</dbReference>
<organism evidence="7 8">
    <name type="scientific">Henosepilachna vigintioctopunctata</name>
    <dbReference type="NCBI Taxonomy" id="420089"/>
    <lineage>
        <taxon>Eukaryota</taxon>
        <taxon>Metazoa</taxon>
        <taxon>Ecdysozoa</taxon>
        <taxon>Arthropoda</taxon>
        <taxon>Hexapoda</taxon>
        <taxon>Insecta</taxon>
        <taxon>Pterygota</taxon>
        <taxon>Neoptera</taxon>
        <taxon>Endopterygota</taxon>
        <taxon>Coleoptera</taxon>
        <taxon>Polyphaga</taxon>
        <taxon>Cucujiformia</taxon>
        <taxon>Coccinelloidea</taxon>
        <taxon>Coccinellidae</taxon>
        <taxon>Epilachninae</taxon>
        <taxon>Epilachnini</taxon>
        <taxon>Henosepilachna</taxon>
    </lineage>
</organism>
<keyword evidence="4" id="KW-1015">Disulfide bond</keyword>
<name>A0AAW1TNM8_9CUCU</name>
<dbReference type="Pfam" id="PF00089">
    <property type="entry name" value="Trypsin"/>
    <property type="match status" value="1"/>
</dbReference>
<evidence type="ECO:0000256" key="5">
    <source>
        <dbReference type="ARBA" id="ARBA00023180"/>
    </source>
</evidence>
<sequence length="111" mass="12216">MRNPSNHLLKIFLRIIDKDECQKQYLKAGPRGQIDEASQVCAGSANNQKIMDTCQGDSGGPLQLVDYTGQTHYHIIGITSFGKACGITNSAGIYTRVSFHIPWIESVVFNS</sequence>
<evidence type="ECO:0000259" key="6">
    <source>
        <dbReference type="PROSITE" id="PS50240"/>
    </source>
</evidence>
<comment type="caution">
    <text evidence="7">The sequence shown here is derived from an EMBL/GenBank/DDBJ whole genome shotgun (WGS) entry which is preliminary data.</text>
</comment>
<comment type="subcellular location">
    <subcellularLocation>
        <location evidence="1">Secreted</location>
    </subcellularLocation>
</comment>
<proteinExistence type="predicted"/>
<dbReference type="EMBL" id="JARQZJ010000002">
    <property type="protein sequence ID" value="KAK9870003.1"/>
    <property type="molecule type" value="Genomic_DNA"/>
</dbReference>
<evidence type="ECO:0000313" key="7">
    <source>
        <dbReference type="EMBL" id="KAK9870003.1"/>
    </source>
</evidence>
<keyword evidence="3" id="KW-0732">Signal</keyword>
<dbReference type="InterPro" id="IPR043504">
    <property type="entry name" value="Peptidase_S1_PA_chymotrypsin"/>
</dbReference>
<dbReference type="PANTHER" id="PTHR24260">
    <property type="match status" value="1"/>
</dbReference>
<evidence type="ECO:0000256" key="1">
    <source>
        <dbReference type="ARBA" id="ARBA00004613"/>
    </source>
</evidence>
<evidence type="ECO:0000256" key="4">
    <source>
        <dbReference type="ARBA" id="ARBA00023157"/>
    </source>
</evidence>
<keyword evidence="8" id="KW-1185">Reference proteome</keyword>
<dbReference type="InterPro" id="IPR051333">
    <property type="entry name" value="CLIP_Serine_Protease"/>
</dbReference>
<feature type="domain" description="Peptidase S1" evidence="6">
    <location>
        <begin position="1"/>
        <end position="109"/>
    </location>
</feature>
<evidence type="ECO:0000256" key="3">
    <source>
        <dbReference type="ARBA" id="ARBA00022729"/>
    </source>
</evidence>
<dbReference type="PROSITE" id="PS50240">
    <property type="entry name" value="TRYPSIN_DOM"/>
    <property type="match status" value="1"/>
</dbReference>
<dbReference type="GO" id="GO:0005576">
    <property type="term" value="C:extracellular region"/>
    <property type="evidence" value="ECO:0007669"/>
    <property type="project" value="UniProtKB-SubCell"/>
</dbReference>
<dbReference type="Proteomes" id="UP001431783">
    <property type="component" value="Unassembled WGS sequence"/>
</dbReference>
<dbReference type="GO" id="GO:0006508">
    <property type="term" value="P:proteolysis"/>
    <property type="evidence" value="ECO:0007669"/>
    <property type="project" value="InterPro"/>
</dbReference>
<gene>
    <name evidence="7" type="ORF">WA026_006099</name>
</gene>
<dbReference type="AlphaFoldDB" id="A0AAW1TNM8"/>
<dbReference type="PROSITE" id="PS00135">
    <property type="entry name" value="TRYPSIN_SER"/>
    <property type="match status" value="1"/>
</dbReference>
<dbReference type="FunFam" id="2.40.10.10:FF:000054">
    <property type="entry name" value="Complement C1r subcomponent"/>
    <property type="match status" value="1"/>
</dbReference>
<keyword evidence="2" id="KW-0964">Secreted</keyword>